<comment type="caution">
    <text evidence="1">The sequence shown here is derived from an EMBL/GenBank/DDBJ whole genome shotgun (WGS) entry which is preliminary data.</text>
</comment>
<reference evidence="1" key="1">
    <citation type="submission" date="2024-09" db="EMBL/GenBank/DDBJ databases">
        <title>Draft Genome Sequences of Neofusicoccum parvum.</title>
        <authorList>
            <person name="Ashida A."/>
            <person name="Camagna M."/>
            <person name="Tanaka A."/>
            <person name="Takemoto D."/>
        </authorList>
    </citation>
    <scope>NUCLEOTIDE SEQUENCE</scope>
    <source>
        <strain evidence="1">PPO83</strain>
    </source>
</reference>
<name>A0ACB5SG62_9PEZI</name>
<protein>
    <submittedName>
        <fullName evidence="1">Iso-1-cytochrome c</fullName>
    </submittedName>
</protein>
<sequence length="113" mass="11934">MAVKKIVFTEGDATRGATLYAKLCEKCHAIPAGASHKFGPTLAGIVGTRAGGVRGYKSSEAMRARGERDGGDGLTWTPQALAEFLADWQGYVPGCKKTFAGVRSVSDRNDIVT</sequence>
<keyword evidence="2" id="KW-1185">Reference proteome</keyword>
<dbReference type="EMBL" id="BSXG01000088">
    <property type="protein sequence ID" value="GME39501.1"/>
    <property type="molecule type" value="Genomic_DNA"/>
</dbReference>
<accession>A0ACB5SG62</accession>
<evidence type="ECO:0000313" key="1">
    <source>
        <dbReference type="EMBL" id="GME39501.1"/>
    </source>
</evidence>
<gene>
    <name evidence="1" type="primary">g2609</name>
    <name evidence="1" type="ORF">NpPPO83_00002609</name>
</gene>
<evidence type="ECO:0000313" key="2">
    <source>
        <dbReference type="Proteomes" id="UP001165186"/>
    </source>
</evidence>
<proteinExistence type="predicted"/>
<dbReference type="Proteomes" id="UP001165186">
    <property type="component" value="Unassembled WGS sequence"/>
</dbReference>
<organism evidence="1 2">
    <name type="scientific">Neofusicoccum parvum</name>
    <dbReference type="NCBI Taxonomy" id="310453"/>
    <lineage>
        <taxon>Eukaryota</taxon>
        <taxon>Fungi</taxon>
        <taxon>Dikarya</taxon>
        <taxon>Ascomycota</taxon>
        <taxon>Pezizomycotina</taxon>
        <taxon>Dothideomycetes</taxon>
        <taxon>Dothideomycetes incertae sedis</taxon>
        <taxon>Botryosphaeriales</taxon>
        <taxon>Botryosphaeriaceae</taxon>
        <taxon>Neofusicoccum</taxon>
    </lineage>
</organism>